<dbReference type="GO" id="GO:0006952">
    <property type="term" value="P:defense response"/>
    <property type="evidence" value="ECO:0007669"/>
    <property type="project" value="UniProtKB-KW"/>
</dbReference>
<dbReference type="PANTHER" id="PTHR11017">
    <property type="entry name" value="LEUCINE-RICH REPEAT-CONTAINING PROTEIN"/>
    <property type="match status" value="1"/>
</dbReference>
<keyword evidence="6" id="KW-1185">Reference proteome</keyword>
<dbReference type="EMBL" id="CM026421">
    <property type="protein sequence ID" value="KAG0589755.1"/>
    <property type="molecule type" value="Genomic_DNA"/>
</dbReference>
<protein>
    <recommendedName>
        <fullName evidence="4">TIR domain-containing protein</fullName>
    </recommendedName>
</protein>
<dbReference type="InterPro" id="IPR055414">
    <property type="entry name" value="LRR_R13L4/SHOC2-like"/>
</dbReference>
<reference evidence="5" key="1">
    <citation type="submission" date="2020-06" db="EMBL/GenBank/DDBJ databases">
        <title>WGS assembly of Ceratodon purpureus strain R40.</title>
        <authorList>
            <person name="Carey S.B."/>
            <person name="Jenkins J."/>
            <person name="Shu S."/>
            <person name="Lovell J.T."/>
            <person name="Sreedasyam A."/>
            <person name="Maumus F."/>
            <person name="Tiley G.P."/>
            <person name="Fernandez-Pozo N."/>
            <person name="Barry K."/>
            <person name="Chen C."/>
            <person name="Wang M."/>
            <person name="Lipzen A."/>
            <person name="Daum C."/>
            <person name="Saski C.A."/>
            <person name="Payton A.C."/>
            <person name="Mcbreen J.C."/>
            <person name="Conrad R.E."/>
            <person name="Kollar L.M."/>
            <person name="Olsson S."/>
            <person name="Huttunen S."/>
            <person name="Landis J.B."/>
            <person name="Wickett N.J."/>
            <person name="Johnson M.G."/>
            <person name="Rensing S.A."/>
            <person name="Grimwood J."/>
            <person name="Schmutz J."/>
            <person name="Mcdaniel S.F."/>
        </authorList>
    </citation>
    <scope>NUCLEOTIDE SEQUENCE</scope>
    <source>
        <strain evidence="5">R40</strain>
    </source>
</reference>
<dbReference type="InterPro" id="IPR003591">
    <property type="entry name" value="Leu-rich_rpt_typical-subtyp"/>
</dbReference>
<dbReference type="InterPro" id="IPR035897">
    <property type="entry name" value="Toll_tir_struct_dom_sf"/>
</dbReference>
<dbReference type="Pfam" id="PF01582">
    <property type="entry name" value="TIR"/>
    <property type="match status" value="1"/>
</dbReference>
<feature type="domain" description="TIR" evidence="4">
    <location>
        <begin position="19"/>
        <end position="180"/>
    </location>
</feature>
<dbReference type="Pfam" id="PF00931">
    <property type="entry name" value="NB-ARC"/>
    <property type="match status" value="1"/>
</dbReference>
<dbReference type="Pfam" id="PF23282">
    <property type="entry name" value="WHD_ROQ1"/>
    <property type="match status" value="1"/>
</dbReference>
<dbReference type="Proteomes" id="UP000822688">
    <property type="component" value="Chromosome 1"/>
</dbReference>
<proteinExistence type="predicted"/>
<dbReference type="InterPro" id="IPR001611">
    <property type="entry name" value="Leu-rich_rpt"/>
</dbReference>
<accession>A0A8T0J2D9</accession>
<dbReference type="Gene3D" id="1.10.8.430">
    <property type="entry name" value="Helical domain of apoptotic protease-activating factors"/>
    <property type="match status" value="1"/>
</dbReference>
<dbReference type="InterPro" id="IPR058192">
    <property type="entry name" value="WHD_ROQ1-like"/>
</dbReference>
<evidence type="ECO:0000313" key="5">
    <source>
        <dbReference type="EMBL" id="KAG0589755.1"/>
    </source>
</evidence>
<evidence type="ECO:0000256" key="2">
    <source>
        <dbReference type="ARBA" id="ARBA00022737"/>
    </source>
</evidence>
<dbReference type="SUPFAM" id="SSF52200">
    <property type="entry name" value="Toll/Interleukin receptor TIR domain"/>
    <property type="match status" value="1"/>
</dbReference>
<dbReference type="SUPFAM" id="SSF52058">
    <property type="entry name" value="L domain-like"/>
    <property type="match status" value="1"/>
</dbReference>
<dbReference type="SUPFAM" id="SSF46785">
    <property type="entry name" value="Winged helix' DNA-binding domain"/>
    <property type="match status" value="1"/>
</dbReference>
<dbReference type="InterPro" id="IPR042197">
    <property type="entry name" value="Apaf_helical"/>
</dbReference>
<dbReference type="PANTHER" id="PTHR11017:SF385">
    <property type="entry name" value="DISEASE RESISTANCE PROTEIN (TIR-NBS-LRR CLASS)-RELATED"/>
    <property type="match status" value="1"/>
</dbReference>
<dbReference type="SUPFAM" id="SSF52047">
    <property type="entry name" value="RNI-like"/>
    <property type="match status" value="3"/>
</dbReference>
<dbReference type="InterPro" id="IPR036390">
    <property type="entry name" value="WH_DNA-bd_sf"/>
</dbReference>
<name>A0A8T0J2D9_CERPU</name>
<evidence type="ECO:0000256" key="3">
    <source>
        <dbReference type="ARBA" id="ARBA00022821"/>
    </source>
</evidence>
<dbReference type="GO" id="GO:0043531">
    <property type="term" value="F:ADP binding"/>
    <property type="evidence" value="ECO:0007669"/>
    <property type="project" value="InterPro"/>
</dbReference>
<dbReference type="InterPro" id="IPR000157">
    <property type="entry name" value="TIR_dom"/>
</dbReference>
<dbReference type="GO" id="GO:0007165">
    <property type="term" value="P:signal transduction"/>
    <property type="evidence" value="ECO:0007669"/>
    <property type="project" value="InterPro"/>
</dbReference>
<evidence type="ECO:0000313" key="6">
    <source>
        <dbReference type="Proteomes" id="UP000822688"/>
    </source>
</evidence>
<evidence type="ECO:0000256" key="1">
    <source>
        <dbReference type="ARBA" id="ARBA00022614"/>
    </source>
</evidence>
<dbReference type="Gene3D" id="3.40.50.10140">
    <property type="entry name" value="Toll/interleukin-1 receptor homology (TIR) domain"/>
    <property type="match status" value="1"/>
</dbReference>
<evidence type="ECO:0000259" key="4">
    <source>
        <dbReference type="PROSITE" id="PS50104"/>
    </source>
</evidence>
<dbReference type="Gene3D" id="3.80.10.10">
    <property type="entry name" value="Ribonuclease Inhibitor"/>
    <property type="match status" value="4"/>
</dbReference>
<keyword evidence="1" id="KW-0433">Leucine-rich repeat</keyword>
<dbReference type="Pfam" id="PF23598">
    <property type="entry name" value="LRR_14"/>
    <property type="match status" value="3"/>
</dbReference>
<dbReference type="SUPFAM" id="SSF52540">
    <property type="entry name" value="P-loop containing nucleoside triphosphate hydrolases"/>
    <property type="match status" value="1"/>
</dbReference>
<dbReference type="SMART" id="SM00255">
    <property type="entry name" value="TIR"/>
    <property type="match status" value="1"/>
</dbReference>
<dbReference type="PROSITE" id="PS50104">
    <property type="entry name" value="TIR"/>
    <property type="match status" value="1"/>
</dbReference>
<dbReference type="Pfam" id="PF00560">
    <property type="entry name" value="LRR_1"/>
    <property type="match status" value="1"/>
</dbReference>
<dbReference type="InterPro" id="IPR002182">
    <property type="entry name" value="NB-ARC"/>
</dbReference>
<dbReference type="InterPro" id="IPR032675">
    <property type="entry name" value="LRR_dom_sf"/>
</dbReference>
<dbReference type="SMART" id="SM00369">
    <property type="entry name" value="LRR_TYP"/>
    <property type="match status" value="14"/>
</dbReference>
<dbReference type="InterPro" id="IPR044974">
    <property type="entry name" value="Disease_R_plants"/>
</dbReference>
<sequence length="1443" mass="161282">MESDVRPPERLHVTEDEFGVYDVFISHRGPDTKTGFVSFLYKGLEAAGLVPFLDCKSIDKGQDAWKCIDHAIKTTPIALVIFSKSFVQSEWCMKELHLALSNPGVKVLPVFYRIQPCEVNFPEKGQLATGFEKLKQRHDETLIEQWREDLRKASKLNGWELKEGDQRLEGDLVKEIVGKIFELANKALPLSIGDHVIGVDRVAQEIIQKLDDNKSIVMLGLWGMGGIGKSTLARELYNRLSKRFGRSCFIADATDKVTKGGVVQVQNCIMNDLCTNEVKKIKDKFKGKTILEDRLSKRQILLVLDDVRDIDDMEYWISDKILMEGSMCIVTSRDRRVFEMSSSLDMDHQVHIHHVQGLSSVDSRHVFASYAFGGLLKVKQGFEELVSKITHACGGVPLLLKVCGSLLKNEENINIWHEVMMKLNRGTIMDRDKIFKSLRISYDSLQGHQREMFLDIACALLGESKDMAIHIWNSRGWSGALDVRSLVEKALVTVDDWGCFSMHDLLRDLGREIERKERARAGVIRRLWMPESLLLLKADGELPTSLHTLIIHNIHAHGMEWSPLDLDVSHMKNLEVLICGSGIKMISFIPRNLSWFVGSMDGHLKVPQNSKLLILNLQGSRIETLCESIGNASNLEVLDLCDTPSLSQLPNSFGGLQNLRDLNLAWSGIQSLLKAFGELNNLEVLNMRGCLDLNSLPHSFGSLNKLRDINLQGSLIQRLPESFGELSSLEVLNMAGCSNISSLPHSIGNLKKLWNINLAYSGIQDLPESFGELSNLKVLNMTKCSELTFLPHSFGSLNKLYDINLEGSGIQSLPESFRELSSVEVLNMTKCARLTSLPNSFGSRNKLRDINLKGSGIQGLPESFGELSDLEVLSMENCSQLRSLPQTFGSLNKLRDINLAYSGIQGLPESFGQLRNLEVLNLEKCARLTSLPHSFGSLNKLRDINLKGSGIQSLPESFGELSSLEVLSLEKCSRLCSLPRTFWSLTKLRNINFRESRIQSLAESFEELSNVEVINLEKCFWLSSFPRSLEGLEKLQEINLANSGIQDLPESFGELSDLEVLSMENCSQLSSLPQTFGSLKKLRDINLANSGIQGLPESFGELSNLEALNMTKCARLTSLPHSFGSLNKLRDINLANSGIQDLPESFGQLSSLEVLNMTKCTRLTLLPHSLGSLNKLYDINLEGLGIQGLPESFGELRNLVKLNLSSCKELIIFPNSLWQLINLNFLNLERSAVETLLQSCGDLSRFEASNMSGKLILLSNLSEILKHGRELHLAHLLLKSLPDSFGELSNLEVLSLRRCRNLTLLPNSFGSLFNLKDLDLSFSTKLVSLPSSFGRLSNLEKLNLWRCEKLTGLPDSFGSLRNLKTLLLGTTGVERLPDSFGELSNLQELDLSCCNLSALPQSFTQLRNLQTLDLQWCSASRSFKSFRLMMPGHCKVKLSGWES</sequence>
<organism evidence="5 6">
    <name type="scientific">Ceratodon purpureus</name>
    <name type="common">Fire moss</name>
    <name type="synonym">Dicranum purpureum</name>
    <dbReference type="NCBI Taxonomy" id="3225"/>
    <lineage>
        <taxon>Eukaryota</taxon>
        <taxon>Viridiplantae</taxon>
        <taxon>Streptophyta</taxon>
        <taxon>Embryophyta</taxon>
        <taxon>Bryophyta</taxon>
        <taxon>Bryophytina</taxon>
        <taxon>Bryopsida</taxon>
        <taxon>Dicranidae</taxon>
        <taxon>Pseudoditrichales</taxon>
        <taxon>Ditrichaceae</taxon>
        <taxon>Ceratodon</taxon>
    </lineage>
</organism>
<keyword evidence="2" id="KW-0677">Repeat</keyword>
<dbReference type="GO" id="GO:0051707">
    <property type="term" value="P:response to other organism"/>
    <property type="evidence" value="ECO:0007669"/>
    <property type="project" value="UniProtKB-ARBA"/>
</dbReference>
<gene>
    <name evidence="5" type="ORF">KC19_1G045400</name>
</gene>
<dbReference type="InterPro" id="IPR027417">
    <property type="entry name" value="P-loop_NTPase"/>
</dbReference>
<keyword evidence="3" id="KW-0611">Plant defense</keyword>
<dbReference type="Gene3D" id="3.40.50.300">
    <property type="entry name" value="P-loop containing nucleotide triphosphate hydrolases"/>
    <property type="match status" value="1"/>
</dbReference>
<dbReference type="PRINTS" id="PR00364">
    <property type="entry name" value="DISEASERSIST"/>
</dbReference>
<comment type="caution">
    <text evidence="5">The sequence shown here is derived from an EMBL/GenBank/DDBJ whole genome shotgun (WGS) entry which is preliminary data.</text>
</comment>
<dbReference type="Pfam" id="PF13855">
    <property type="entry name" value="LRR_8"/>
    <property type="match status" value="1"/>
</dbReference>